<dbReference type="EMBL" id="KQ971306">
    <property type="protein sequence ID" value="EFA11072.1"/>
    <property type="molecule type" value="Genomic_DNA"/>
</dbReference>
<reference evidence="1 2" key="1">
    <citation type="journal article" date="2008" name="Nature">
        <title>The genome of the model beetle and pest Tribolium castaneum.</title>
        <authorList>
            <consortium name="Tribolium Genome Sequencing Consortium"/>
            <person name="Richards S."/>
            <person name="Gibbs R.A."/>
            <person name="Weinstock G.M."/>
            <person name="Brown S.J."/>
            <person name="Denell R."/>
            <person name="Beeman R.W."/>
            <person name="Gibbs R."/>
            <person name="Beeman R.W."/>
            <person name="Brown S.J."/>
            <person name="Bucher G."/>
            <person name="Friedrich M."/>
            <person name="Grimmelikhuijzen C.J."/>
            <person name="Klingler M."/>
            <person name="Lorenzen M."/>
            <person name="Richards S."/>
            <person name="Roth S."/>
            <person name="Schroder R."/>
            <person name="Tautz D."/>
            <person name="Zdobnov E.M."/>
            <person name="Muzny D."/>
            <person name="Gibbs R.A."/>
            <person name="Weinstock G.M."/>
            <person name="Attaway T."/>
            <person name="Bell S."/>
            <person name="Buhay C.J."/>
            <person name="Chandrabose M.N."/>
            <person name="Chavez D."/>
            <person name="Clerk-Blankenburg K.P."/>
            <person name="Cree A."/>
            <person name="Dao M."/>
            <person name="Davis C."/>
            <person name="Chacko J."/>
            <person name="Dinh H."/>
            <person name="Dugan-Rocha S."/>
            <person name="Fowler G."/>
            <person name="Garner T.T."/>
            <person name="Garnes J."/>
            <person name="Gnirke A."/>
            <person name="Hawes A."/>
            <person name="Hernandez J."/>
            <person name="Hines S."/>
            <person name="Holder M."/>
            <person name="Hume J."/>
            <person name="Jhangiani S.N."/>
            <person name="Joshi V."/>
            <person name="Khan Z.M."/>
            <person name="Jackson L."/>
            <person name="Kovar C."/>
            <person name="Kowis A."/>
            <person name="Lee S."/>
            <person name="Lewis L.R."/>
            <person name="Margolis J."/>
            <person name="Morgan M."/>
            <person name="Nazareth L.V."/>
            <person name="Nguyen N."/>
            <person name="Okwuonu G."/>
            <person name="Parker D."/>
            <person name="Richards S."/>
            <person name="Ruiz S.J."/>
            <person name="Santibanez J."/>
            <person name="Savard J."/>
            <person name="Scherer S.E."/>
            <person name="Schneider B."/>
            <person name="Sodergren E."/>
            <person name="Tautz D."/>
            <person name="Vattahil S."/>
            <person name="Villasana D."/>
            <person name="White C.S."/>
            <person name="Wright R."/>
            <person name="Park Y."/>
            <person name="Beeman R.W."/>
            <person name="Lord J."/>
            <person name="Oppert B."/>
            <person name="Lorenzen M."/>
            <person name="Brown S."/>
            <person name="Wang L."/>
            <person name="Savard J."/>
            <person name="Tautz D."/>
            <person name="Richards S."/>
            <person name="Weinstock G."/>
            <person name="Gibbs R.A."/>
            <person name="Liu Y."/>
            <person name="Worley K."/>
            <person name="Weinstock G."/>
            <person name="Elsik C.G."/>
            <person name="Reese J.T."/>
            <person name="Elhaik E."/>
            <person name="Landan G."/>
            <person name="Graur D."/>
            <person name="Arensburger P."/>
            <person name="Atkinson P."/>
            <person name="Beeman R.W."/>
            <person name="Beidler J."/>
            <person name="Brown S.J."/>
            <person name="Demuth J.P."/>
            <person name="Drury D.W."/>
            <person name="Du Y.Z."/>
            <person name="Fujiwara H."/>
            <person name="Lorenzen M."/>
            <person name="Maselli V."/>
            <person name="Osanai M."/>
            <person name="Park Y."/>
            <person name="Robertson H.M."/>
            <person name="Tu Z."/>
            <person name="Wang J.J."/>
            <person name="Wang S."/>
            <person name="Richards S."/>
            <person name="Song H."/>
            <person name="Zhang L."/>
            <person name="Sodergren E."/>
            <person name="Werner D."/>
            <person name="Stanke M."/>
            <person name="Morgenstern B."/>
            <person name="Solovyev V."/>
            <person name="Kosarev P."/>
            <person name="Brown G."/>
            <person name="Chen H.C."/>
            <person name="Ermolaeva O."/>
            <person name="Hlavina W."/>
            <person name="Kapustin Y."/>
            <person name="Kiryutin B."/>
            <person name="Kitts P."/>
            <person name="Maglott D."/>
            <person name="Pruitt K."/>
            <person name="Sapojnikov V."/>
            <person name="Souvorov A."/>
            <person name="Mackey A.J."/>
            <person name="Waterhouse R.M."/>
            <person name="Wyder S."/>
            <person name="Zdobnov E.M."/>
            <person name="Zdobnov E.M."/>
            <person name="Wyder S."/>
            <person name="Kriventseva E.V."/>
            <person name="Kadowaki T."/>
            <person name="Bork P."/>
            <person name="Aranda M."/>
            <person name="Bao R."/>
            <person name="Beermann A."/>
            <person name="Berns N."/>
            <person name="Bolognesi R."/>
            <person name="Bonneton F."/>
            <person name="Bopp D."/>
            <person name="Brown S.J."/>
            <person name="Bucher G."/>
            <person name="Butts T."/>
            <person name="Chaumot A."/>
            <person name="Denell R.E."/>
            <person name="Ferrier D.E."/>
            <person name="Friedrich M."/>
            <person name="Gordon C.M."/>
            <person name="Jindra M."/>
            <person name="Klingler M."/>
            <person name="Lan Q."/>
            <person name="Lattorff H.M."/>
            <person name="Laudet V."/>
            <person name="von Levetsow C."/>
            <person name="Liu Z."/>
            <person name="Lutz R."/>
            <person name="Lynch J.A."/>
            <person name="da Fonseca R.N."/>
            <person name="Posnien N."/>
            <person name="Reuter R."/>
            <person name="Roth S."/>
            <person name="Savard J."/>
            <person name="Schinko J.B."/>
            <person name="Schmitt C."/>
            <person name="Schoppmeier M."/>
            <person name="Schroder R."/>
            <person name="Shippy T.D."/>
            <person name="Simonnet F."/>
            <person name="Marques-Souza H."/>
            <person name="Tautz D."/>
            <person name="Tomoyasu Y."/>
            <person name="Trauner J."/>
            <person name="Van der Zee M."/>
            <person name="Vervoort M."/>
            <person name="Wittkopp N."/>
            <person name="Wimmer E.A."/>
            <person name="Yang X."/>
            <person name="Jones A.K."/>
            <person name="Sattelle D.B."/>
            <person name="Ebert P.R."/>
            <person name="Nelson D."/>
            <person name="Scott J.G."/>
            <person name="Beeman R.W."/>
            <person name="Muthukrishnan S."/>
            <person name="Kramer K.J."/>
            <person name="Arakane Y."/>
            <person name="Beeman R.W."/>
            <person name="Zhu Q."/>
            <person name="Hogenkamp D."/>
            <person name="Dixit R."/>
            <person name="Oppert B."/>
            <person name="Jiang H."/>
            <person name="Zou Z."/>
            <person name="Marshall J."/>
            <person name="Elpidina E."/>
            <person name="Vinokurov K."/>
            <person name="Oppert C."/>
            <person name="Zou Z."/>
            <person name="Evans J."/>
            <person name="Lu Z."/>
            <person name="Zhao P."/>
            <person name="Sumathipala N."/>
            <person name="Altincicek B."/>
            <person name="Vilcinskas A."/>
            <person name="Williams M."/>
            <person name="Hultmark D."/>
            <person name="Hetru C."/>
            <person name="Jiang H."/>
            <person name="Grimmelikhuijzen C.J."/>
            <person name="Hauser F."/>
            <person name="Cazzamali G."/>
            <person name="Williamson M."/>
            <person name="Park Y."/>
            <person name="Li B."/>
            <person name="Tanaka Y."/>
            <person name="Predel R."/>
            <person name="Neupert S."/>
            <person name="Schachtner J."/>
            <person name="Verleyen P."/>
            <person name="Raible F."/>
            <person name="Bork P."/>
            <person name="Friedrich M."/>
            <person name="Walden K.K."/>
            <person name="Robertson H.M."/>
            <person name="Angeli S."/>
            <person name="Foret S."/>
            <person name="Bucher G."/>
            <person name="Schuetz S."/>
            <person name="Maleszka R."/>
            <person name="Wimmer E.A."/>
            <person name="Beeman R.W."/>
            <person name="Lorenzen M."/>
            <person name="Tomoyasu Y."/>
            <person name="Miller S.C."/>
            <person name="Grossmann D."/>
            <person name="Bucher G."/>
        </authorList>
    </citation>
    <scope>NUCLEOTIDE SEQUENCE [LARGE SCALE GENOMIC DNA]</scope>
    <source>
        <strain evidence="1 2">Georgia GA2</strain>
    </source>
</reference>
<gene>
    <name evidence="1" type="primary">GLEAN_04668</name>
    <name evidence="1" type="ORF">TcasGA2_TC004668</name>
</gene>
<name>D6W6A0_TRICA</name>
<accession>D6W6A0</accession>
<reference evidence="1 2" key="2">
    <citation type="journal article" date="2010" name="Nucleic Acids Res.">
        <title>BeetleBase in 2010: revisions to provide comprehensive genomic information for Tribolium castaneum.</title>
        <authorList>
            <person name="Kim H.S."/>
            <person name="Murphy T."/>
            <person name="Xia J."/>
            <person name="Caragea D."/>
            <person name="Park Y."/>
            <person name="Beeman R.W."/>
            <person name="Lorenzen M.D."/>
            <person name="Butcher S."/>
            <person name="Manak J.R."/>
            <person name="Brown S.J."/>
        </authorList>
    </citation>
    <scope>GENOME REANNOTATION</scope>
    <source>
        <strain evidence="1 2">Georgia GA2</strain>
    </source>
</reference>
<dbReference type="InParanoid" id="D6W6A0"/>
<dbReference type="Proteomes" id="UP000007266">
    <property type="component" value="Linkage group 1"/>
</dbReference>
<keyword evidence="2" id="KW-1185">Reference proteome</keyword>
<organism evidence="1 2">
    <name type="scientific">Tribolium castaneum</name>
    <name type="common">Red flour beetle</name>
    <dbReference type="NCBI Taxonomy" id="7070"/>
    <lineage>
        <taxon>Eukaryota</taxon>
        <taxon>Metazoa</taxon>
        <taxon>Ecdysozoa</taxon>
        <taxon>Arthropoda</taxon>
        <taxon>Hexapoda</taxon>
        <taxon>Insecta</taxon>
        <taxon>Pterygota</taxon>
        <taxon>Neoptera</taxon>
        <taxon>Endopterygota</taxon>
        <taxon>Coleoptera</taxon>
        <taxon>Polyphaga</taxon>
        <taxon>Cucujiformia</taxon>
        <taxon>Tenebrionidae</taxon>
        <taxon>Tenebrionidae incertae sedis</taxon>
        <taxon>Tribolium</taxon>
    </lineage>
</organism>
<protein>
    <submittedName>
        <fullName evidence="1">Uncharacterized protein</fullName>
    </submittedName>
</protein>
<proteinExistence type="predicted"/>
<dbReference type="HOGENOM" id="CLU_1962408_0_0_1"/>
<sequence length="128" mass="14503">MRTSAAQGDKTKLGLHNSAWITPQIPEFSKRTQLSKVKNHSQVCHHSPPKFNKQQQAKATRLSPNDLVISEEAPISIYQKQFQIYTHFRQKFVTSSGVTLVTYLLPTIEHKKSEFGPGNRSALVFPNQ</sequence>
<dbReference type="AlphaFoldDB" id="D6W6A0"/>
<evidence type="ECO:0000313" key="2">
    <source>
        <dbReference type="Proteomes" id="UP000007266"/>
    </source>
</evidence>
<evidence type="ECO:0000313" key="1">
    <source>
        <dbReference type="EMBL" id="EFA11072.1"/>
    </source>
</evidence>